<accession>A0A9D4F4J0</accession>
<dbReference type="AlphaFoldDB" id="A0A9D4F4J0"/>
<reference evidence="1" key="2">
    <citation type="submission" date="2020-11" db="EMBL/GenBank/DDBJ databases">
        <authorList>
            <person name="McCartney M.A."/>
            <person name="Auch B."/>
            <person name="Kono T."/>
            <person name="Mallez S."/>
            <person name="Becker A."/>
            <person name="Gohl D.M."/>
            <person name="Silverstein K.A.T."/>
            <person name="Koren S."/>
            <person name="Bechman K.B."/>
            <person name="Herman A."/>
            <person name="Abrahante J.E."/>
            <person name="Garbe J."/>
        </authorList>
    </citation>
    <scope>NUCLEOTIDE SEQUENCE</scope>
    <source>
        <strain evidence="1">Duluth1</strain>
        <tissue evidence="1">Whole animal</tissue>
    </source>
</reference>
<reference evidence="1" key="1">
    <citation type="journal article" date="2019" name="bioRxiv">
        <title>The Genome of the Zebra Mussel, Dreissena polymorpha: A Resource for Invasive Species Research.</title>
        <authorList>
            <person name="McCartney M.A."/>
            <person name="Auch B."/>
            <person name="Kono T."/>
            <person name="Mallez S."/>
            <person name="Zhang Y."/>
            <person name="Obille A."/>
            <person name="Becker A."/>
            <person name="Abrahante J.E."/>
            <person name="Garbe J."/>
            <person name="Badalamenti J.P."/>
            <person name="Herman A."/>
            <person name="Mangelson H."/>
            <person name="Liachko I."/>
            <person name="Sullivan S."/>
            <person name="Sone E.D."/>
            <person name="Koren S."/>
            <person name="Silverstein K.A.T."/>
            <person name="Beckman K.B."/>
            <person name="Gohl D.M."/>
        </authorList>
    </citation>
    <scope>NUCLEOTIDE SEQUENCE</scope>
    <source>
        <strain evidence="1">Duluth1</strain>
        <tissue evidence="1">Whole animal</tissue>
    </source>
</reference>
<organism evidence="1 3">
    <name type="scientific">Dreissena polymorpha</name>
    <name type="common">Zebra mussel</name>
    <name type="synonym">Mytilus polymorpha</name>
    <dbReference type="NCBI Taxonomy" id="45954"/>
    <lineage>
        <taxon>Eukaryota</taxon>
        <taxon>Metazoa</taxon>
        <taxon>Spiralia</taxon>
        <taxon>Lophotrochozoa</taxon>
        <taxon>Mollusca</taxon>
        <taxon>Bivalvia</taxon>
        <taxon>Autobranchia</taxon>
        <taxon>Heteroconchia</taxon>
        <taxon>Euheterodonta</taxon>
        <taxon>Imparidentia</taxon>
        <taxon>Neoheterodontei</taxon>
        <taxon>Myida</taxon>
        <taxon>Dreissenoidea</taxon>
        <taxon>Dreissenidae</taxon>
        <taxon>Dreissena</taxon>
    </lineage>
</organism>
<protein>
    <submittedName>
        <fullName evidence="1">Uncharacterized protein</fullName>
    </submittedName>
</protein>
<sequence>MSQSLKTYNLGVSVDVQEFKVLTDMLHGKGIPFEVKDTASRIITFNDDADMKKATQLSERKNIKTVKA</sequence>
<name>A0A9D4F4J0_DREPO</name>
<dbReference type="EMBL" id="JAIWYP010000008">
    <property type="protein sequence ID" value="KAH3790846.1"/>
    <property type="molecule type" value="Genomic_DNA"/>
</dbReference>
<keyword evidence="3" id="KW-1185">Reference proteome</keyword>
<gene>
    <name evidence="1" type="ORF">DPMN_169051</name>
    <name evidence="2" type="ORF">DPMN_169054</name>
</gene>
<proteinExistence type="predicted"/>
<evidence type="ECO:0000313" key="1">
    <source>
        <dbReference type="EMBL" id="KAH3790843.1"/>
    </source>
</evidence>
<evidence type="ECO:0000313" key="3">
    <source>
        <dbReference type="Proteomes" id="UP000828390"/>
    </source>
</evidence>
<dbReference type="EMBL" id="JAIWYP010000008">
    <property type="protein sequence ID" value="KAH3790843.1"/>
    <property type="molecule type" value="Genomic_DNA"/>
</dbReference>
<comment type="caution">
    <text evidence="1">The sequence shown here is derived from an EMBL/GenBank/DDBJ whole genome shotgun (WGS) entry which is preliminary data.</text>
</comment>
<dbReference type="Proteomes" id="UP000828390">
    <property type="component" value="Unassembled WGS sequence"/>
</dbReference>
<evidence type="ECO:0000313" key="2">
    <source>
        <dbReference type="EMBL" id="KAH3790846.1"/>
    </source>
</evidence>